<keyword evidence="3 4" id="KW-0472">Membrane</keyword>
<gene>
    <name evidence="6" type="primary">ftsI</name>
    <name evidence="6" type="ORF">LuPra_05913</name>
</gene>
<dbReference type="Gene3D" id="3.90.1310.10">
    <property type="entry name" value="Penicillin-binding protein 2a (Domain 2)"/>
    <property type="match status" value="2"/>
</dbReference>
<dbReference type="Pfam" id="PF03793">
    <property type="entry name" value="PASTA"/>
    <property type="match status" value="1"/>
</dbReference>
<dbReference type="GO" id="GO:0008658">
    <property type="term" value="F:penicillin binding"/>
    <property type="evidence" value="ECO:0007669"/>
    <property type="project" value="InterPro"/>
</dbReference>
<keyword evidence="2" id="KW-0378">Hydrolase</keyword>
<evidence type="ECO:0000313" key="6">
    <source>
        <dbReference type="EMBL" id="AMY12632.1"/>
    </source>
</evidence>
<dbReference type="OrthoDB" id="9770103at2"/>
<dbReference type="InterPro" id="IPR005311">
    <property type="entry name" value="PBP_dimer"/>
</dbReference>
<keyword evidence="2" id="KW-0645">Protease</keyword>
<dbReference type="Pfam" id="PF00905">
    <property type="entry name" value="Transpeptidase"/>
    <property type="match status" value="1"/>
</dbReference>
<organism evidence="6 7">
    <name type="scientific">Luteitalea pratensis</name>
    <dbReference type="NCBI Taxonomy" id="1855912"/>
    <lineage>
        <taxon>Bacteria</taxon>
        <taxon>Pseudomonadati</taxon>
        <taxon>Acidobacteriota</taxon>
        <taxon>Vicinamibacteria</taxon>
        <taxon>Vicinamibacterales</taxon>
        <taxon>Vicinamibacteraceae</taxon>
        <taxon>Luteitalea</taxon>
    </lineage>
</organism>
<keyword evidence="6" id="KW-0808">Transferase</keyword>
<keyword evidence="6" id="KW-0328">Glycosyltransferase</keyword>
<dbReference type="InterPro" id="IPR001460">
    <property type="entry name" value="PCN-bd_Tpept"/>
</dbReference>
<sequence>MSRTGKDTPDLFSALDSGAAALNNARVVRDAQRADHEFDPPAGNDWRLTVRPRLAFVAALLMFWAAGITARLLYLQVYQYETLIARAERQQSQTIDINPRRGAILDRYGRVLAYSVDADVIYAVPSDVKDPEELASVLCQTLDRCDAEERRSLAQRLDTRRARSTVLNTLSPEEADGIASLKQDGFVVDRGKGGRTGSLKVATRGLKDTEKLAELVCEKLTRCDDNQRETIEKGLQGKKDFVYIRKRATPAEAQRVAARKLAGVGFMSESRRYYPNRELASSLLGFVDAKNVGVGGLEKTKNELVKGTGGTLIVQLDAARHVLAARVKQAPTAGVGLELTIDARLQSIAERELRAGVEEHGALGGTVVMMDPHTGEILALVSAPDFNPNDSSKVEQISRINRAVETIYEPGSTFKTITAAAALEENVIKPTDIVDATMPCRFGSAKAITDVHQVGVVPFEKVFAKSSNCGTARVAVNRLGTEKLMRYVRRFGFGVRTSYDFPAESSGIVMKPAAIKEHDLARIAIGYTVAVTPLQMAAAMSAIANGGELLKPRIVGATIARGVRTPTSREVIRRAISANTAARMTTMMEAVVEEGTAKAARIKGYTLAAKTGTARKLNPNGRGYLMEYMASTAGFFPSRNPAVAMIVVIDAPKRKGYFGGAVAAPVFQRIADATLRHMAIAPNVDRQPPFVVASAPEGPNMEPLGTDPKATAHVTAARADLPDLSGRSAREAVRTLIDLGWEPRLRGEGSFVARQSVAPGTPVGDGGVCLLQLTRFPIEPDPVQGDEP</sequence>
<proteinExistence type="predicted"/>
<keyword evidence="2" id="KW-0121">Carboxypeptidase</keyword>
<dbReference type="PATRIC" id="fig|1813736.3.peg.6215"/>
<evidence type="ECO:0000256" key="3">
    <source>
        <dbReference type="ARBA" id="ARBA00023136"/>
    </source>
</evidence>
<dbReference type="Pfam" id="PF03717">
    <property type="entry name" value="PBP_dimer"/>
    <property type="match status" value="2"/>
</dbReference>
<reference evidence="6 7" key="1">
    <citation type="journal article" date="2016" name="Genome Announc.">
        <title>First Complete Genome Sequence of a Subdivision 6 Acidobacterium Strain.</title>
        <authorList>
            <person name="Huang S."/>
            <person name="Vieira S."/>
            <person name="Bunk B."/>
            <person name="Riedel T."/>
            <person name="Sproer C."/>
            <person name="Overmann J."/>
        </authorList>
    </citation>
    <scope>NUCLEOTIDE SEQUENCE [LARGE SCALE GENOMIC DNA]</scope>
    <source>
        <strain evidence="7">DSM 100886 HEG_-6_39</strain>
    </source>
</reference>
<dbReference type="PANTHER" id="PTHR30627">
    <property type="entry name" value="PEPTIDOGLYCAN D,D-TRANSPEPTIDASE"/>
    <property type="match status" value="1"/>
</dbReference>
<dbReference type="EMBL" id="CP015136">
    <property type="protein sequence ID" value="AMY12632.1"/>
    <property type="molecule type" value="Genomic_DNA"/>
</dbReference>
<evidence type="ECO:0000256" key="4">
    <source>
        <dbReference type="SAM" id="Phobius"/>
    </source>
</evidence>
<keyword evidence="4" id="KW-1133">Transmembrane helix</keyword>
<dbReference type="AlphaFoldDB" id="A0A143PVM6"/>
<comment type="subcellular location">
    <subcellularLocation>
        <location evidence="1">Membrane</location>
    </subcellularLocation>
</comment>
<dbReference type="GO" id="GO:0004180">
    <property type="term" value="F:carboxypeptidase activity"/>
    <property type="evidence" value="ECO:0007669"/>
    <property type="project" value="UniProtKB-KW"/>
</dbReference>
<dbReference type="SUPFAM" id="SSF54184">
    <property type="entry name" value="Penicillin-binding protein 2x (pbp-2x), c-terminal domain"/>
    <property type="match status" value="1"/>
</dbReference>
<feature type="transmembrane region" description="Helical" evidence="4">
    <location>
        <begin position="54"/>
        <end position="74"/>
    </location>
</feature>
<dbReference type="InterPro" id="IPR005543">
    <property type="entry name" value="PASTA_dom"/>
</dbReference>
<feature type="domain" description="PASTA" evidence="5">
    <location>
        <begin position="715"/>
        <end position="775"/>
    </location>
</feature>
<dbReference type="KEGG" id="abac:LuPra_05913"/>
<evidence type="ECO:0000256" key="1">
    <source>
        <dbReference type="ARBA" id="ARBA00004370"/>
    </source>
</evidence>
<dbReference type="Proteomes" id="UP000076079">
    <property type="component" value="Chromosome"/>
</dbReference>
<evidence type="ECO:0000259" key="5">
    <source>
        <dbReference type="PROSITE" id="PS51178"/>
    </source>
</evidence>
<dbReference type="CDD" id="cd06575">
    <property type="entry name" value="PASTA_Pbp2x-like_2"/>
    <property type="match status" value="1"/>
</dbReference>
<keyword evidence="7" id="KW-1185">Reference proteome</keyword>
<dbReference type="GO" id="GO:0016757">
    <property type="term" value="F:glycosyltransferase activity"/>
    <property type="evidence" value="ECO:0007669"/>
    <property type="project" value="UniProtKB-KW"/>
</dbReference>
<accession>A0A143PVM6</accession>
<dbReference type="Gene3D" id="3.40.710.10">
    <property type="entry name" value="DD-peptidase/beta-lactamase superfamily"/>
    <property type="match status" value="1"/>
</dbReference>
<evidence type="ECO:0000256" key="2">
    <source>
        <dbReference type="ARBA" id="ARBA00022645"/>
    </source>
</evidence>
<dbReference type="InterPro" id="IPR036138">
    <property type="entry name" value="PBP_dimer_sf"/>
</dbReference>
<dbReference type="Gene3D" id="3.30.450.330">
    <property type="match status" value="1"/>
</dbReference>
<keyword evidence="4" id="KW-0812">Transmembrane</keyword>
<dbReference type="InterPro" id="IPR050515">
    <property type="entry name" value="Beta-lactam/transpept"/>
</dbReference>
<dbReference type="GO" id="GO:0071555">
    <property type="term" value="P:cell wall organization"/>
    <property type="evidence" value="ECO:0007669"/>
    <property type="project" value="TreeGrafter"/>
</dbReference>
<dbReference type="SUPFAM" id="SSF56519">
    <property type="entry name" value="Penicillin binding protein dimerisation domain"/>
    <property type="match status" value="2"/>
</dbReference>
<dbReference type="RefSeq" id="WP_110174073.1">
    <property type="nucleotide sequence ID" value="NZ_CP015136.1"/>
</dbReference>
<dbReference type="EC" id="2.4.1.129" evidence="6"/>
<dbReference type="PANTHER" id="PTHR30627:SF1">
    <property type="entry name" value="PEPTIDOGLYCAN D,D-TRANSPEPTIDASE FTSI"/>
    <property type="match status" value="1"/>
</dbReference>
<dbReference type="SUPFAM" id="SSF56601">
    <property type="entry name" value="beta-lactamase/transpeptidase-like"/>
    <property type="match status" value="1"/>
</dbReference>
<name>A0A143PVM6_LUTPR</name>
<dbReference type="GO" id="GO:0005886">
    <property type="term" value="C:plasma membrane"/>
    <property type="evidence" value="ECO:0007669"/>
    <property type="project" value="TreeGrafter"/>
</dbReference>
<evidence type="ECO:0000313" key="7">
    <source>
        <dbReference type="Proteomes" id="UP000076079"/>
    </source>
</evidence>
<dbReference type="PROSITE" id="PS51178">
    <property type="entry name" value="PASTA"/>
    <property type="match status" value="1"/>
</dbReference>
<dbReference type="STRING" id="1855912.LuPra_05913"/>
<dbReference type="InterPro" id="IPR012338">
    <property type="entry name" value="Beta-lactam/transpept-like"/>
</dbReference>
<reference evidence="7" key="2">
    <citation type="submission" date="2016-04" db="EMBL/GenBank/DDBJ databases">
        <title>First Complete Genome Sequence of a Subdivision 6 Acidobacterium.</title>
        <authorList>
            <person name="Huang S."/>
            <person name="Vieira S."/>
            <person name="Bunk B."/>
            <person name="Riedel T."/>
            <person name="Sproeer C."/>
            <person name="Overmann J."/>
        </authorList>
    </citation>
    <scope>NUCLEOTIDE SEQUENCE [LARGE SCALE GENOMIC DNA]</scope>
    <source>
        <strain evidence="7">DSM 100886 HEG_-6_39</strain>
    </source>
</reference>
<protein>
    <submittedName>
        <fullName evidence="6">Peptidoglycan synthase FtsI</fullName>
        <ecNumber evidence="6">2.4.1.129</ecNumber>
    </submittedName>
</protein>